<reference evidence="1 2" key="1">
    <citation type="submission" date="2022-12" db="EMBL/GenBank/DDBJ databases">
        <title>Chromosome-level genome of Tegillarca granosa.</title>
        <authorList>
            <person name="Kim J."/>
        </authorList>
    </citation>
    <scope>NUCLEOTIDE SEQUENCE [LARGE SCALE GENOMIC DNA]</scope>
    <source>
        <strain evidence="1">Teg-2019</strain>
        <tissue evidence="1">Adductor muscle</tissue>
    </source>
</reference>
<evidence type="ECO:0000313" key="2">
    <source>
        <dbReference type="Proteomes" id="UP001217089"/>
    </source>
</evidence>
<keyword evidence="2" id="KW-1185">Reference proteome</keyword>
<comment type="caution">
    <text evidence="1">The sequence shown here is derived from an EMBL/GenBank/DDBJ whole genome shotgun (WGS) entry which is preliminary data.</text>
</comment>
<organism evidence="1 2">
    <name type="scientific">Tegillarca granosa</name>
    <name type="common">Malaysian cockle</name>
    <name type="synonym">Anadara granosa</name>
    <dbReference type="NCBI Taxonomy" id="220873"/>
    <lineage>
        <taxon>Eukaryota</taxon>
        <taxon>Metazoa</taxon>
        <taxon>Spiralia</taxon>
        <taxon>Lophotrochozoa</taxon>
        <taxon>Mollusca</taxon>
        <taxon>Bivalvia</taxon>
        <taxon>Autobranchia</taxon>
        <taxon>Pteriomorphia</taxon>
        <taxon>Arcoida</taxon>
        <taxon>Arcoidea</taxon>
        <taxon>Arcidae</taxon>
        <taxon>Tegillarca</taxon>
    </lineage>
</organism>
<accession>A0ABQ9FW83</accession>
<protein>
    <submittedName>
        <fullName evidence="1">Uncharacterized protein</fullName>
    </submittedName>
</protein>
<dbReference type="EMBL" id="JARBDR010000055">
    <property type="protein sequence ID" value="KAJ8321500.1"/>
    <property type="molecule type" value="Genomic_DNA"/>
</dbReference>
<sequence length="190" mass="21904">MLKYIVQDLYNLKRNRITAYAKTSRDIVVTSALAICVCDFNMMAEASNHLRPNTNKFCLKCNIDRSDCINKGEQRNSTVSRGILERLQLSGSKELRQRHGLKSYANCLWDIINPHEDIPVSMLHWMFLGIGKHLLKVSFESLPENGIKIAECLIESLDQTSFKEKINKDLIRYIDSRQGKDIKHYVSTQK</sequence>
<evidence type="ECO:0000313" key="1">
    <source>
        <dbReference type="EMBL" id="KAJ8321500.1"/>
    </source>
</evidence>
<proteinExistence type="predicted"/>
<name>A0ABQ9FW83_TEGGR</name>
<dbReference type="Proteomes" id="UP001217089">
    <property type="component" value="Unassembled WGS sequence"/>
</dbReference>
<gene>
    <name evidence="1" type="ORF">KUTeg_000950</name>
</gene>